<dbReference type="STRING" id="420404.SAMN05421793_10314"/>
<name>A0A1H6I453_9FLAO</name>
<proteinExistence type="predicted"/>
<dbReference type="AlphaFoldDB" id="A0A1H6I453"/>
<protein>
    <submittedName>
        <fullName evidence="1">Uncharacterized protein</fullName>
    </submittedName>
</protein>
<evidence type="ECO:0000313" key="2">
    <source>
        <dbReference type="Proteomes" id="UP000198555"/>
    </source>
</evidence>
<gene>
    <name evidence="1" type="ORF">SAMN05421793_10314</name>
</gene>
<evidence type="ECO:0000313" key="1">
    <source>
        <dbReference type="EMBL" id="SEH41054.1"/>
    </source>
</evidence>
<dbReference type="EMBL" id="FNWX01000003">
    <property type="protein sequence ID" value="SEH41054.1"/>
    <property type="molecule type" value="Genomic_DNA"/>
</dbReference>
<organism evidence="1 2">
    <name type="scientific">Epilithonimonas hominis</name>
    <dbReference type="NCBI Taxonomy" id="420404"/>
    <lineage>
        <taxon>Bacteria</taxon>
        <taxon>Pseudomonadati</taxon>
        <taxon>Bacteroidota</taxon>
        <taxon>Flavobacteriia</taxon>
        <taxon>Flavobacteriales</taxon>
        <taxon>Weeksellaceae</taxon>
        <taxon>Chryseobacterium group</taxon>
        <taxon>Epilithonimonas</taxon>
    </lineage>
</organism>
<keyword evidence="2" id="KW-1185">Reference proteome</keyword>
<dbReference type="Proteomes" id="UP000198555">
    <property type="component" value="Unassembled WGS sequence"/>
</dbReference>
<accession>A0A1H6I453</accession>
<sequence>MLNYVKLKCDEFDFKCPVMSIGYFCYAMTKKTSSLTQIIKYI</sequence>
<reference evidence="2" key="1">
    <citation type="submission" date="2016-10" db="EMBL/GenBank/DDBJ databases">
        <authorList>
            <person name="Varghese N."/>
            <person name="Submissions S."/>
        </authorList>
    </citation>
    <scope>NUCLEOTIDE SEQUENCE [LARGE SCALE GENOMIC DNA]</scope>
    <source>
        <strain evidence="2">DSM 19326</strain>
    </source>
</reference>